<evidence type="ECO:0008006" key="4">
    <source>
        <dbReference type="Google" id="ProtNLM"/>
    </source>
</evidence>
<dbReference type="EMBL" id="JAWPEI010000007">
    <property type="protein sequence ID" value="KAK4721403.1"/>
    <property type="molecule type" value="Genomic_DNA"/>
</dbReference>
<sequence>MAPKRTSTYAAKGKSKSFAPSRRLIIEEDTGDTEYIPHTTRTSPTTPHTMRNRAQLVILDVVIASQSDEGDTLIGSLVGTESGFGSGSSSNGVNASSSEGDSAGHIPVPLNTNPALVSEEPNRWCVSGQYQIYRDARMLNEKDRMARLVTEERRVLTGSLHTARHP</sequence>
<gene>
    <name evidence="2" type="ORF">R3W88_011636</name>
</gene>
<evidence type="ECO:0000313" key="3">
    <source>
        <dbReference type="Proteomes" id="UP001311915"/>
    </source>
</evidence>
<dbReference type="Proteomes" id="UP001311915">
    <property type="component" value="Unassembled WGS sequence"/>
</dbReference>
<feature type="compositionally biased region" description="Low complexity" evidence="1">
    <location>
        <begin position="82"/>
        <end position="100"/>
    </location>
</feature>
<proteinExistence type="predicted"/>
<accession>A0AAV9L7F7</accession>
<feature type="region of interest" description="Disordered" evidence="1">
    <location>
        <begin position="1"/>
        <end position="21"/>
    </location>
</feature>
<keyword evidence="3" id="KW-1185">Reference proteome</keyword>
<dbReference type="AlphaFoldDB" id="A0AAV9L7F7"/>
<reference evidence="2 3" key="1">
    <citation type="submission" date="2023-10" db="EMBL/GenBank/DDBJ databases">
        <title>Genome-Wide Identification Analysis in wild type Solanum Pinnatisectum Reveals Some Genes Defensing Phytophthora Infestans.</title>
        <authorList>
            <person name="Sun C."/>
        </authorList>
    </citation>
    <scope>NUCLEOTIDE SEQUENCE [LARGE SCALE GENOMIC DNA]</scope>
    <source>
        <strain evidence="2">LQN</strain>
        <tissue evidence="2">Leaf</tissue>
    </source>
</reference>
<comment type="caution">
    <text evidence="2">The sequence shown here is derived from an EMBL/GenBank/DDBJ whole genome shotgun (WGS) entry which is preliminary data.</text>
</comment>
<feature type="region of interest" description="Disordered" evidence="1">
    <location>
        <begin position="82"/>
        <end position="106"/>
    </location>
</feature>
<evidence type="ECO:0000313" key="2">
    <source>
        <dbReference type="EMBL" id="KAK4721403.1"/>
    </source>
</evidence>
<organism evidence="2 3">
    <name type="scientific">Solanum pinnatisectum</name>
    <name type="common">tansyleaf nightshade</name>
    <dbReference type="NCBI Taxonomy" id="50273"/>
    <lineage>
        <taxon>Eukaryota</taxon>
        <taxon>Viridiplantae</taxon>
        <taxon>Streptophyta</taxon>
        <taxon>Embryophyta</taxon>
        <taxon>Tracheophyta</taxon>
        <taxon>Spermatophyta</taxon>
        <taxon>Magnoliopsida</taxon>
        <taxon>eudicotyledons</taxon>
        <taxon>Gunneridae</taxon>
        <taxon>Pentapetalae</taxon>
        <taxon>asterids</taxon>
        <taxon>lamiids</taxon>
        <taxon>Solanales</taxon>
        <taxon>Solanaceae</taxon>
        <taxon>Solanoideae</taxon>
        <taxon>Solaneae</taxon>
        <taxon>Solanum</taxon>
    </lineage>
</organism>
<name>A0AAV9L7F7_9SOLN</name>
<protein>
    <recommendedName>
        <fullName evidence="4">Integrase core domain containing protein</fullName>
    </recommendedName>
</protein>
<evidence type="ECO:0000256" key="1">
    <source>
        <dbReference type="SAM" id="MobiDB-lite"/>
    </source>
</evidence>